<comment type="caution">
    <text evidence="2">The sequence shown here is derived from an EMBL/GenBank/DDBJ whole genome shotgun (WGS) entry which is preliminary data.</text>
</comment>
<keyword evidence="3" id="KW-1185">Reference proteome</keyword>
<dbReference type="EMBL" id="AVOT02090665">
    <property type="protein sequence ID" value="MBW0572735.1"/>
    <property type="molecule type" value="Genomic_DNA"/>
</dbReference>
<feature type="region of interest" description="Disordered" evidence="1">
    <location>
        <begin position="1"/>
        <end position="23"/>
    </location>
</feature>
<sequence length="97" mass="10988">MQQMTQVMSNLQEDSYSKASRPPAFKTQSMKALECFDGTQPFKVRISIQSCQLICNNNQANFSQERKKVLHATSFLNGSAAKWIELNLSNVTNQDQN</sequence>
<accession>A0A9Q3PTJ5</accession>
<dbReference type="AlphaFoldDB" id="A0A9Q3PTJ5"/>
<proteinExistence type="predicted"/>
<feature type="compositionally biased region" description="Polar residues" evidence="1">
    <location>
        <begin position="1"/>
        <end position="18"/>
    </location>
</feature>
<protein>
    <submittedName>
        <fullName evidence="2">Uncharacterized protein</fullName>
    </submittedName>
</protein>
<gene>
    <name evidence="2" type="ORF">O181_112450</name>
</gene>
<name>A0A9Q3PTJ5_9BASI</name>
<reference evidence="2" key="1">
    <citation type="submission" date="2021-03" db="EMBL/GenBank/DDBJ databases">
        <title>Draft genome sequence of rust myrtle Austropuccinia psidii MF-1, a brazilian biotype.</title>
        <authorList>
            <person name="Quecine M.C."/>
            <person name="Pachon D.M.R."/>
            <person name="Bonatelli M.L."/>
            <person name="Correr F.H."/>
            <person name="Franceschini L.M."/>
            <person name="Leite T.F."/>
            <person name="Margarido G.R.A."/>
            <person name="Almeida C.A."/>
            <person name="Ferrarezi J.A."/>
            <person name="Labate C.A."/>
        </authorList>
    </citation>
    <scope>NUCLEOTIDE SEQUENCE</scope>
    <source>
        <strain evidence="2">MF-1</strain>
    </source>
</reference>
<evidence type="ECO:0000313" key="3">
    <source>
        <dbReference type="Proteomes" id="UP000765509"/>
    </source>
</evidence>
<evidence type="ECO:0000313" key="2">
    <source>
        <dbReference type="EMBL" id="MBW0572735.1"/>
    </source>
</evidence>
<dbReference type="Proteomes" id="UP000765509">
    <property type="component" value="Unassembled WGS sequence"/>
</dbReference>
<organism evidence="2 3">
    <name type="scientific">Austropuccinia psidii MF-1</name>
    <dbReference type="NCBI Taxonomy" id="1389203"/>
    <lineage>
        <taxon>Eukaryota</taxon>
        <taxon>Fungi</taxon>
        <taxon>Dikarya</taxon>
        <taxon>Basidiomycota</taxon>
        <taxon>Pucciniomycotina</taxon>
        <taxon>Pucciniomycetes</taxon>
        <taxon>Pucciniales</taxon>
        <taxon>Sphaerophragmiaceae</taxon>
        <taxon>Austropuccinia</taxon>
    </lineage>
</organism>
<evidence type="ECO:0000256" key="1">
    <source>
        <dbReference type="SAM" id="MobiDB-lite"/>
    </source>
</evidence>